<sequence length="341" mass="37798" precursor="true">MKTYSSNLIYATFVCVWLCAVPVHSFAQQIQVSMRSHVLRPSAGMVSVGDVAEIAGGSASDRRRIAHLDLESIRSQSAKCLIPRKQLEMRILIDGYPRTQFSVSGPEAVLVSCGKTTRLAPRLETELANEIERQFALGVGDVTVRLANEQQTKAVQDKLKHGDYQTTVLLSDQLPMGQTSVEVEFAPNHGPHFVERFDAKIIVSIRVALAKQPIERGVVLDSSMFNLVQRPIVRKADFARDGYLVGRVAKRNIASNEVILSSYLAERTHSREPIIKRNDLLDVIVPLGRNEIRLKNAKSLSTGDVGDTITVINTRSNRQLSAIVVDRNLARVLPITGKVRR</sequence>
<dbReference type="Gene3D" id="3.90.1210.10">
    <property type="entry name" value="Antifreeze-like/N-acetylneuraminic acid synthase C-terminal domain"/>
    <property type="match status" value="1"/>
</dbReference>
<dbReference type="PANTHER" id="PTHR36307:SF1">
    <property type="entry name" value="FLAGELLA BASAL BODY P-RING FORMATION PROTEIN FLGA"/>
    <property type="match status" value="1"/>
</dbReference>
<evidence type="ECO:0000313" key="5">
    <source>
        <dbReference type="EMBL" id="QDT10254.1"/>
    </source>
</evidence>
<reference evidence="5 6" key="1">
    <citation type="submission" date="2019-02" db="EMBL/GenBank/DDBJ databases">
        <title>Deep-cultivation of Planctomycetes and their phenomic and genomic characterization uncovers novel biology.</title>
        <authorList>
            <person name="Wiegand S."/>
            <person name="Jogler M."/>
            <person name="Boedeker C."/>
            <person name="Pinto D."/>
            <person name="Vollmers J."/>
            <person name="Rivas-Marin E."/>
            <person name="Kohn T."/>
            <person name="Peeters S.H."/>
            <person name="Heuer A."/>
            <person name="Rast P."/>
            <person name="Oberbeckmann S."/>
            <person name="Bunk B."/>
            <person name="Jeske O."/>
            <person name="Meyerdierks A."/>
            <person name="Storesund J.E."/>
            <person name="Kallscheuer N."/>
            <person name="Luecker S."/>
            <person name="Lage O.M."/>
            <person name="Pohl T."/>
            <person name="Merkel B.J."/>
            <person name="Hornburger P."/>
            <person name="Mueller R.-W."/>
            <person name="Bruemmer F."/>
            <person name="Labrenz M."/>
            <person name="Spormann A.M."/>
            <person name="Op den Camp H."/>
            <person name="Overmann J."/>
            <person name="Amann R."/>
            <person name="Jetten M.S.M."/>
            <person name="Mascher T."/>
            <person name="Medema M.H."/>
            <person name="Devos D.P."/>
            <person name="Kaster A.-K."/>
            <person name="Ovreas L."/>
            <person name="Rohde M."/>
            <person name="Galperin M.Y."/>
            <person name="Jogler C."/>
        </authorList>
    </citation>
    <scope>NUCLEOTIDE SEQUENCE [LARGE SCALE GENOMIC DNA]</scope>
    <source>
        <strain evidence="5 6">K23_9</strain>
    </source>
</reference>
<dbReference type="InterPro" id="IPR013974">
    <property type="entry name" value="SAF"/>
</dbReference>
<keyword evidence="5" id="KW-0282">Flagellum</keyword>
<dbReference type="GO" id="GO:0044780">
    <property type="term" value="P:bacterial-type flagellum assembly"/>
    <property type="evidence" value="ECO:0007669"/>
    <property type="project" value="InterPro"/>
</dbReference>
<evidence type="ECO:0000256" key="2">
    <source>
        <dbReference type="ARBA" id="ARBA00022729"/>
    </source>
</evidence>
<dbReference type="GO" id="GO:0042597">
    <property type="term" value="C:periplasmic space"/>
    <property type="evidence" value="ECO:0007669"/>
    <property type="project" value="UniProtKB-SubCell"/>
</dbReference>
<keyword evidence="2" id="KW-0732">Signal</keyword>
<evidence type="ECO:0000313" key="6">
    <source>
        <dbReference type="Proteomes" id="UP000319817"/>
    </source>
</evidence>
<dbReference type="PANTHER" id="PTHR36307">
    <property type="entry name" value="FLAGELLA BASAL BODY P-RING FORMATION PROTEIN FLGA"/>
    <property type="match status" value="1"/>
</dbReference>
<evidence type="ECO:0000256" key="1">
    <source>
        <dbReference type="ARBA" id="ARBA00004418"/>
    </source>
</evidence>
<proteinExistence type="predicted"/>
<dbReference type="Pfam" id="PF13144">
    <property type="entry name" value="ChapFlgA"/>
    <property type="match status" value="1"/>
</dbReference>
<dbReference type="InterPro" id="IPR017585">
    <property type="entry name" value="SAF_FlgA"/>
</dbReference>
<accession>A0A517NT09</accession>
<dbReference type="NCBIfam" id="TIGR03170">
    <property type="entry name" value="flgA_cterm"/>
    <property type="match status" value="1"/>
</dbReference>
<dbReference type="EMBL" id="CP036526">
    <property type="protein sequence ID" value="QDT10254.1"/>
    <property type="molecule type" value="Genomic_DNA"/>
</dbReference>
<dbReference type="Proteomes" id="UP000319817">
    <property type="component" value="Chromosome"/>
</dbReference>
<dbReference type="SMART" id="SM00858">
    <property type="entry name" value="SAF"/>
    <property type="match status" value="1"/>
</dbReference>
<comment type="subcellular location">
    <subcellularLocation>
        <location evidence="1">Periplasm</location>
    </subcellularLocation>
</comment>
<keyword evidence="5" id="KW-0966">Cell projection</keyword>
<feature type="domain" description="SAF" evidence="4">
    <location>
        <begin position="205"/>
        <end position="265"/>
    </location>
</feature>
<protein>
    <submittedName>
        <fullName evidence="5">Flagellar basal body P-ring biosynthesis protein FlgA</fullName>
    </submittedName>
</protein>
<keyword evidence="6" id="KW-1185">Reference proteome</keyword>
<evidence type="ECO:0000256" key="3">
    <source>
        <dbReference type="ARBA" id="ARBA00022764"/>
    </source>
</evidence>
<evidence type="ECO:0000259" key="4">
    <source>
        <dbReference type="SMART" id="SM00858"/>
    </source>
</evidence>
<name>A0A517NT09_9BACT</name>
<dbReference type="InterPro" id="IPR039246">
    <property type="entry name" value="Flagellar_FlgA"/>
</dbReference>
<dbReference type="AlphaFoldDB" id="A0A517NT09"/>
<dbReference type="CDD" id="cd11614">
    <property type="entry name" value="SAF_CpaB_FlgA_like"/>
    <property type="match status" value="1"/>
</dbReference>
<gene>
    <name evidence="5" type="ORF">K239x_22100</name>
</gene>
<keyword evidence="3" id="KW-0574">Periplasm</keyword>
<organism evidence="5 6">
    <name type="scientific">Stieleria marina</name>
    <dbReference type="NCBI Taxonomy" id="1930275"/>
    <lineage>
        <taxon>Bacteria</taxon>
        <taxon>Pseudomonadati</taxon>
        <taxon>Planctomycetota</taxon>
        <taxon>Planctomycetia</taxon>
        <taxon>Pirellulales</taxon>
        <taxon>Pirellulaceae</taxon>
        <taxon>Stieleria</taxon>
    </lineage>
</organism>
<dbReference type="OrthoDB" id="271550at2"/>
<keyword evidence="5" id="KW-0969">Cilium</keyword>